<reference evidence="2" key="1">
    <citation type="journal article" date="2019" name="Int. J. Syst. Evol. Microbiol.">
        <title>The Global Catalogue of Microorganisms (GCM) 10K type strain sequencing project: providing services to taxonomists for standard genome sequencing and annotation.</title>
        <authorList>
            <consortium name="The Broad Institute Genomics Platform"/>
            <consortium name="The Broad Institute Genome Sequencing Center for Infectious Disease"/>
            <person name="Wu L."/>
            <person name="Ma J."/>
        </authorList>
    </citation>
    <scope>NUCLEOTIDE SEQUENCE [LARGE SCALE GENOMIC DNA]</scope>
    <source>
        <strain evidence="2">JCM 9377</strain>
    </source>
</reference>
<dbReference type="EMBL" id="BAAAUV010000020">
    <property type="protein sequence ID" value="GAA3229888.1"/>
    <property type="molecule type" value="Genomic_DNA"/>
</dbReference>
<accession>A0ABP6QIU8</accession>
<organism evidence="1 2">
    <name type="scientific">Actinocorallia longicatena</name>
    <dbReference type="NCBI Taxonomy" id="111803"/>
    <lineage>
        <taxon>Bacteria</taxon>
        <taxon>Bacillati</taxon>
        <taxon>Actinomycetota</taxon>
        <taxon>Actinomycetes</taxon>
        <taxon>Streptosporangiales</taxon>
        <taxon>Thermomonosporaceae</taxon>
        <taxon>Actinocorallia</taxon>
    </lineage>
</organism>
<keyword evidence="2" id="KW-1185">Reference proteome</keyword>
<protein>
    <submittedName>
        <fullName evidence="1">DUF4192 domain-containing protein</fullName>
    </submittedName>
</protein>
<dbReference type="Proteomes" id="UP001501237">
    <property type="component" value="Unassembled WGS sequence"/>
</dbReference>
<sequence length="356" mass="37425">MDDMRKAAAPLVIRGPLDLAGAVPYLLGFHPSRSLVAVGCGGPHGTCALRFGLPLSGKAAHHLAALLACHDFTAALLVGYGSAEEAEPAVAAAREALSTAGLQVREALRVESGRYWSYLCDAPGCCPPEGTPLTTTPLEAKAVLDGLVAHPDRSALAATLAPVTGAARELMRAETLRAEARAAAPPFAARAGLKLVRETIARALRGEAFPAPREVAELTVALASLRVRDEAWVLIAPDELSAHLALWRHVMTHAEPRYLPAPACLFAYAVYLSGDGGLANLALDRSDEADPGYSMSTLLRQALLSGLHPSDARITLTPEDLAVAYDDPPETKASLAGRTPVTRWSKLGDVGHRVRG</sequence>
<proteinExistence type="predicted"/>
<name>A0ABP6QIU8_9ACTN</name>
<dbReference type="RefSeq" id="WP_344835102.1">
    <property type="nucleotide sequence ID" value="NZ_BAAAUV010000020.1"/>
</dbReference>
<gene>
    <name evidence="1" type="ORF">GCM10010468_60030</name>
</gene>
<evidence type="ECO:0000313" key="2">
    <source>
        <dbReference type="Proteomes" id="UP001501237"/>
    </source>
</evidence>
<dbReference type="InterPro" id="IPR025447">
    <property type="entry name" value="DUF4192"/>
</dbReference>
<dbReference type="Pfam" id="PF13830">
    <property type="entry name" value="DUF4192"/>
    <property type="match status" value="1"/>
</dbReference>
<evidence type="ECO:0000313" key="1">
    <source>
        <dbReference type="EMBL" id="GAA3229888.1"/>
    </source>
</evidence>
<comment type="caution">
    <text evidence="1">The sequence shown here is derived from an EMBL/GenBank/DDBJ whole genome shotgun (WGS) entry which is preliminary data.</text>
</comment>